<keyword evidence="2" id="KW-1133">Transmembrane helix</keyword>
<sequence>MTIKLRGSADNAPLVRGGPAQVLEVLQLLDVLRSHASRLARIGNHDGRFRRSDQHSDFTAYFRRRQRRLLRFPTTFRRPAIGAGRAADHRAVAETKAPTSTYRQPGLSTVDRSERPGNSLMRSTSRTVAADWAARMAALCWLGTAFSYFIPETIAALAFRGYSFSTHMISDLGIPYPTVIDGRSIDSPLASVMNAGFVVQALFFASAAVIVGRALPRRGPAYAVFLGAALADALGLVLIALFHSGTREIADGTIIWHMVGASLSILGGNIVAISSGFALAPLGMPRVYRPAGIVLGLFGIGSILFLVAGPGWFPAGAVERASVYTITVWELMTAAFLLSRRGGLNSLAKGRA</sequence>
<name>A0ABU0M1A4_9HYPH</name>
<feature type="transmembrane region" description="Helical" evidence="2">
    <location>
        <begin position="254"/>
        <end position="280"/>
    </location>
</feature>
<feature type="region of interest" description="Disordered" evidence="1">
    <location>
        <begin position="87"/>
        <end position="121"/>
    </location>
</feature>
<feature type="transmembrane region" description="Helical" evidence="2">
    <location>
        <begin position="132"/>
        <end position="150"/>
    </location>
</feature>
<feature type="transmembrane region" description="Helical" evidence="2">
    <location>
        <begin position="321"/>
        <end position="339"/>
    </location>
</feature>
<keyword evidence="2" id="KW-0812">Transmembrane</keyword>
<dbReference type="Proteomes" id="UP001223743">
    <property type="component" value="Unassembled WGS sequence"/>
</dbReference>
<dbReference type="EMBL" id="JAUSWJ010000001">
    <property type="protein sequence ID" value="MDQ0514732.1"/>
    <property type="molecule type" value="Genomic_DNA"/>
</dbReference>
<evidence type="ECO:0000256" key="2">
    <source>
        <dbReference type="SAM" id="Phobius"/>
    </source>
</evidence>
<dbReference type="RefSeq" id="WP_307288224.1">
    <property type="nucleotide sequence ID" value="NZ_JAUSWJ010000001.1"/>
</dbReference>
<gene>
    <name evidence="3" type="ORF">QO015_000345</name>
</gene>
<accession>A0ABU0M1A4</accession>
<feature type="compositionally biased region" description="Polar residues" evidence="1">
    <location>
        <begin position="97"/>
        <end position="107"/>
    </location>
</feature>
<proteinExistence type="predicted"/>
<organism evidence="3 4">
    <name type="scientific">Kaistia geumhonensis</name>
    <dbReference type="NCBI Taxonomy" id="410839"/>
    <lineage>
        <taxon>Bacteria</taxon>
        <taxon>Pseudomonadati</taxon>
        <taxon>Pseudomonadota</taxon>
        <taxon>Alphaproteobacteria</taxon>
        <taxon>Hyphomicrobiales</taxon>
        <taxon>Kaistiaceae</taxon>
        <taxon>Kaistia</taxon>
    </lineage>
</organism>
<keyword evidence="2" id="KW-0472">Membrane</keyword>
<evidence type="ECO:0000313" key="3">
    <source>
        <dbReference type="EMBL" id="MDQ0514732.1"/>
    </source>
</evidence>
<feature type="transmembrane region" description="Helical" evidence="2">
    <location>
        <begin position="197"/>
        <end position="215"/>
    </location>
</feature>
<dbReference type="InterPro" id="IPR009339">
    <property type="entry name" value="DUF998"/>
</dbReference>
<dbReference type="Pfam" id="PF06197">
    <property type="entry name" value="DUF998"/>
    <property type="match status" value="1"/>
</dbReference>
<feature type="transmembrane region" description="Helical" evidence="2">
    <location>
        <begin position="222"/>
        <end position="242"/>
    </location>
</feature>
<keyword evidence="4" id="KW-1185">Reference proteome</keyword>
<feature type="transmembrane region" description="Helical" evidence="2">
    <location>
        <begin position="292"/>
        <end position="315"/>
    </location>
</feature>
<protein>
    <submittedName>
        <fullName evidence="3">Membrane protein</fullName>
    </submittedName>
</protein>
<reference evidence="3 4" key="1">
    <citation type="submission" date="2023-07" db="EMBL/GenBank/DDBJ databases">
        <title>Genomic Encyclopedia of Type Strains, Phase IV (KMG-IV): sequencing the most valuable type-strain genomes for metagenomic binning, comparative biology and taxonomic classification.</title>
        <authorList>
            <person name="Goeker M."/>
        </authorList>
    </citation>
    <scope>NUCLEOTIDE SEQUENCE [LARGE SCALE GENOMIC DNA]</scope>
    <source>
        <strain evidence="3 4">B1-1</strain>
    </source>
</reference>
<evidence type="ECO:0000256" key="1">
    <source>
        <dbReference type="SAM" id="MobiDB-lite"/>
    </source>
</evidence>
<evidence type="ECO:0000313" key="4">
    <source>
        <dbReference type="Proteomes" id="UP001223743"/>
    </source>
</evidence>
<comment type="caution">
    <text evidence="3">The sequence shown here is derived from an EMBL/GenBank/DDBJ whole genome shotgun (WGS) entry which is preliminary data.</text>
</comment>